<dbReference type="InterPro" id="IPR005861">
    <property type="entry name" value="HisP_aminotrans"/>
</dbReference>
<comment type="similarity">
    <text evidence="8">Belongs to the class-II pyridoxal-phosphate-dependent aminotransferase family. Histidinol-phosphate aminotransferase subfamily.</text>
</comment>
<evidence type="ECO:0000256" key="3">
    <source>
        <dbReference type="ARBA" id="ARBA00011738"/>
    </source>
</evidence>
<feature type="modified residue" description="N6-(pyridoxal phosphate)lysine" evidence="8">
    <location>
        <position position="209"/>
    </location>
</feature>
<evidence type="ECO:0000256" key="1">
    <source>
        <dbReference type="ARBA" id="ARBA00001933"/>
    </source>
</evidence>
<dbReference type="Gene3D" id="3.90.1150.10">
    <property type="entry name" value="Aspartate Aminotransferase, domain 1"/>
    <property type="match status" value="1"/>
</dbReference>
<dbReference type="HAMAP" id="MF_01023">
    <property type="entry name" value="HisC_aminotrans_2"/>
    <property type="match status" value="1"/>
</dbReference>
<dbReference type="NCBIfam" id="TIGR01141">
    <property type="entry name" value="hisC"/>
    <property type="match status" value="1"/>
</dbReference>
<dbReference type="SUPFAM" id="SSF53383">
    <property type="entry name" value="PLP-dependent transferases"/>
    <property type="match status" value="1"/>
</dbReference>
<gene>
    <name evidence="8" type="primary">hisC</name>
    <name evidence="10" type="ORF">GCWU0000282_000992</name>
</gene>
<name>V2ZA71_9FIRM</name>
<comment type="caution">
    <text evidence="10">The sequence shown here is derived from an EMBL/GenBank/DDBJ whole genome shotgun (WGS) entry which is preliminary data.</text>
</comment>
<dbReference type="UniPathway" id="UPA00031">
    <property type="reaction ID" value="UER00012"/>
</dbReference>
<evidence type="ECO:0000313" key="11">
    <source>
        <dbReference type="Proteomes" id="UP000018227"/>
    </source>
</evidence>
<keyword evidence="4 8" id="KW-0032">Aminotransferase</keyword>
<comment type="cofactor">
    <cofactor evidence="1 8">
        <name>pyridoxal 5'-phosphate</name>
        <dbReference type="ChEBI" id="CHEBI:597326"/>
    </cofactor>
</comment>
<evidence type="ECO:0000313" key="10">
    <source>
        <dbReference type="EMBL" id="ESL03825.1"/>
    </source>
</evidence>
<evidence type="ECO:0000259" key="9">
    <source>
        <dbReference type="Pfam" id="PF00155"/>
    </source>
</evidence>
<comment type="pathway">
    <text evidence="2 8">Amino-acid biosynthesis; L-histidine biosynthesis; L-histidine from 5-phospho-alpha-D-ribose 1-diphosphate: step 7/9.</text>
</comment>
<dbReference type="InterPro" id="IPR050106">
    <property type="entry name" value="HistidinolP_aminotransfase"/>
</dbReference>
<dbReference type="PANTHER" id="PTHR43643:SF3">
    <property type="entry name" value="HISTIDINOL-PHOSPHATE AMINOTRANSFERASE"/>
    <property type="match status" value="1"/>
</dbReference>
<keyword evidence="8" id="KW-0028">Amino-acid biosynthesis</keyword>
<organism evidence="10 11">
    <name type="scientific">Catonella morbi ATCC 51271</name>
    <dbReference type="NCBI Taxonomy" id="592026"/>
    <lineage>
        <taxon>Bacteria</taxon>
        <taxon>Bacillati</taxon>
        <taxon>Bacillota</taxon>
        <taxon>Clostridia</taxon>
        <taxon>Lachnospirales</taxon>
        <taxon>Lachnospiraceae</taxon>
        <taxon>Catonella</taxon>
    </lineage>
</organism>
<protein>
    <recommendedName>
        <fullName evidence="8">Histidinol-phosphate aminotransferase</fullName>
        <ecNumber evidence="8">2.6.1.9</ecNumber>
    </recommendedName>
    <alternativeName>
        <fullName evidence="8">Imidazole acetol-phosphate transaminase</fullName>
    </alternativeName>
</protein>
<dbReference type="Pfam" id="PF00155">
    <property type="entry name" value="Aminotran_1_2"/>
    <property type="match status" value="1"/>
</dbReference>
<comment type="catalytic activity">
    <reaction evidence="7 8">
        <text>L-histidinol phosphate + 2-oxoglutarate = 3-(imidazol-4-yl)-2-oxopropyl phosphate + L-glutamate</text>
        <dbReference type="Rhea" id="RHEA:23744"/>
        <dbReference type="ChEBI" id="CHEBI:16810"/>
        <dbReference type="ChEBI" id="CHEBI:29985"/>
        <dbReference type="ChEBI" id="CHEBI:57766"/>
        <dbReference type="ChEBI" id="CHEBI:57980"/>
        <dbReference type="EC" id="2.6.1.9"/>
    </reaction>
</comment>
<dbReference type="GO" id="GO:0004400">
    <property type="term" value="F:histidinol-phosphate transaminase activity"/>
    <property type="evidence" value="ECO:0007669"/>
    <property type="project" value="UniProtKB-UniRule"/>
</dbReference>
<dbReference type="GO" id="GO:0030170">
    <property type="term" value="F:pyridoxal phosphate binding"/>
    <property type="evidence" value="ECO:0007669"/>
    <property type="project" value="InterPro"/>
</dbReference>
<dbReference type="InterPro" id="IPR015422">
    <property type="entry name" value="PyrdxlP-dep_Trfase_small"/>
</dbReference>
<dbReference type="STRING" id="592026.GCWU0000282_000992"/>
<dbReference type="HOGENOM" id="CLU_017584_3_0_9"/>
<reference evidence="10 11" key="1">
    <citation type="submission" date="2013-06" db="EMBL/GenBank/DDBJ databases">
        <authorList>
            <person name="Weinstock G."/>
            <person name="Sodergren E."/>
            <person name="Clifton S."/>
            <person name="Fulton L."/>
            <person name="Fulton B."/>
            <person name="Courtney L."/>
            <person name="Fronick C."/>
            <person name="Harrison M."/>
            <person name="Strong C."/>
            <person name="Farmer C."/>
            <person name="Delahaunty K."/>
            <person name="Markovic C."/>
            <person name="Hall O."/>
            <person name="Minx P."/>
            <person name="Tomlinson C."/>
            <person name="Mitreva M."/>
            <person name="Nelson J."/>
            <person name="Hou S."/>
            <person name="Wollam A."/>
            <person name="Pepin K.H."/>
            <person name="Johnson M."/>
            <person name="Bhonagiri V."/>
            <person name="Nash W.E."/>
            <person name="Warren W."/>
            <person name="Chinwalla A."/>
            <person name="Mardis E.R."/>
            <person name="Wilson R.K."/>
        </authorList>
    </citation>
    <scope>NUCLEOTIDE SEQUENCE [LARGE SCALE GENOMIC DNA]</scope>
    <source>
        <strain evidence="10 11">ATCC 51271</strain>
    </source>
</reference>
<evidence type="ECO:0000256" key="6">
    <source>
        <dbReference type="ARBA" id="ARBA00022898"/>
    </source>
</evidence>
<dbReference type="OrthoDB" id="9813612at2"/>
<dbReference type="EC" id="2.6.1.9" evidence="8"/>
<dbReference type="PROSITE" id="PS00599">
    <property type="entry name" value="AA_TRANSFER_CLASS_2"/>
    <property type="match status" value="1"/>
</dbReference>
<keyword evidence="11" id="KW-1185">Reference proteome</keyword>
<sequence length="352" mass="40276">MSKFFNKYYESLTPYVPGEQPQDKTYIKLNTNESPFPPAYSLNRNFDMELVEGLKFYSDPEVKELKQAIAEYYNLDYSEVIIGNGSDECLYYSFMAFGENGMSFPDITYGFYRVYADINHIKANIIPLKEDFLIDTEDYKNLGTAIIIANPNAPTGLMLSLTEIREILENNKNNVVIIDEAYIDFADESSAVRLIPEYDNLLVIQTFSKSRSLAGARVGFAMGKAELIADLERIKFSTNPYNVNTVSMKMAVEGIKNINYFKENCDKIKANREFVGNELMKLGFEVLASKANFLFARSDKISGIKLYEKLKENGILVRHFNEERIKEFNRITIGSMEDMKILIGKIKVILQE</sequence>
<dbReference type="InterPro" id="IPR015421">
    <property type="entry name" value="PyrdxlP-dep_Trfase_major"/>
</dbReference>
<keyword evidence="6 8" id="KW-0663">Pyridoxal phosphate</keyword>
<dbReference type="PANTHER" id="PTHR43643">
    <property type="entry name" value="HISTIDINOL-PHOSPHATE AMINOTRANSFERASE 2"/>
    <property type="match status" value="1"/>
</dbReference>
<proteinExistence type="inferred from homology"/>
<dbReference type="AlphaFoldDB" id="V2ZA71"/>
<dbReference type="Gene3D" id="3.40.640.10">
    <property type="entry name" value="Type I PLP-dependent aspartate aminotransferase-like (Major domain)"/>
    <property type="match status" value="1"/>
</dbReference>
<dbReference type="eggNOG" id="COG0079">
    <property type="taxonomic scope" value="Bacteria"/>
</dbReference>
<dbReference type="RefSeq" id="WP_023353874.1">
    <property type="nucleotide sequence ID" value="NZ_KI535367.1"/>
</dbReference>
<dbReference type="InterPro" id="IPR004839">
    <property type="entry name" value="Aminotransferase_I/II_large"/>
</dbReference>
<dbReference type="InterPro" id="IPR001917">
    <property type="entry name" value="Aminotrans_II_pyridoxalP_BS"/>
</dbReference>
<dbReference type="InterPro" id="IPR015424">
    <property type="entry name" value="PyrdxlP-dep_Trfase"/>
</dbReference>
<dbReference type="GO" id="GO:0000105">
    <property type="term" value="P:L-histidine biosynthetic process"/>
    <property type="evidence" value="ECO:0007669"/>
    <property type="project" value="UniProtKB-UniRule"/>
</dbReference>
<keyword evidence="8" id="KW-0368">Histidine biosynthesis</keyword>
<evidence type="ECO:0000256" key="5">
    <source>
        <dbReference type="ARBA" id="ARBA00022679"/>
    </source>
</evidence>
<keyword evidence="5 8" id="KW-0808">Transferase</keyword>
<feature type="domain" description="Aminotransferase class I/classII large" evidence="9">
    <location>
        <begin position="25"/>
        <end position="346"/>
    </location>
</feature>
<dbReference type="Proteomes" id="UP000018227">
    <property type="component" value="Unassembled WGS sequence"/>
</dbReference>
<evidence type="ECO:0000256" key="7">
    <source>
        <dbReference type="ARBA" id="ARBA00047481"/>
    </source>
</evidence>
<evidence type="ECO:0000256" key="8">
    <source>
        <dbReference type="HAMAP-Rule" id="MF_01023"/>
    </source>
</evidence>
<accession>V2ZA71</accession>
<dbReference type="CDD" id="cd00609">
    <property type="entry name" value="AAT_like"/>
    <property type="match status" value="1"/>
</dbReference>
<evidence type="ECO:0000256" key="2">
    <source>
        <dbReference type="ARBA" id="ARBA00005011"/>
    </source>
</evidence>
<dbReference type="EMBL" id="ACIL03000007">
    <property type="protein sequence ID" value="ESL03825.1"/>
    <property type="molecule type" value="Genomic_DNA"/>
</dbReference>
<comment type="subunit">
    <text evidence="3 8">Homodimer.</text>
</comment>
<evidence type="ECO:0000256" key="4">
    <source>
        <dbReference type="ARBA" id="ARBA00022576"/>
    </source>
</evidence>